<keyword evidence="1" id="KW-0812">Transmembrane</keyword>
<evidence type="ECO:0000256" key="1">
    <source>
        <dbReference type="SAM" id="Phobius"/>
    </source>
</evidence>
<evidence type="ECO:0000313" key="3">
    <source>
        <dbReference type="Proteomes" id="UP001597012"/>
    </source>
</evidence>
<organism evidence="2 3">
    <name type="scientific">Maribacter chungangensis</name>
    <dbReference type="NCBI Taxonomy" id="1069117"/>
    <lineage>
        <taxon>Bacteria</taxon>
        <taxon>Pseudomonadati</taxon>
        <taxon>Bacteroidota</taxon>
        <taxon>Flavobacteriia</taxon>
        <taxon>Flavobacteriales</taxon>
        <taxon>Flavobacteriaceae</taxon>
        <taxon>Maribacter</taxon>
    </lineage>
</organism>
<keyword evidence="1" id="KW-0472">Membrane</keyword>
<gene>
    <name evidence="2" type="ORF">ACFQZJ_15405</name>
</gene>
<feature type="transmembrane region" description="Helical" evidence="1">
    <location>
        <begin position="7"/>
        <end position="27"/>
    </location>
</feature>
<name>A0ABW3B6C8_9FLAO</name>
<dbReference type="Proteomes" id="UP001597012">
    <property type="component" value="Unassembled WGS sequence"/>
</dbReference>
<protein>
    <submittedName>
        <fullName evidence="2">Uncharacterized protein</fullName>
    </submittedName>
</protein>
<proteinExistence type="predicted"/>
<feature type="transmembrane region" description="Helical" evidence="1">
    <location>
        <begin position="39"/>
        <end position="63"/>
    </location>
</feature>
<accession>A0ABW3B6C8</accession>
<keyword evidence="3" id="KW-1185">Reference proteome</keyword>
<keyword evidence="1" id="KW-1133">Transmembrane helix</keyword>
<dbReference type="EMBL" id="JBHTHY010000014">
    <property type="protein sequence ID" value="MFD0798857.1"/>
    <property type="molecule type" value="Genomic_DNA"/>
</dbReference>
<comment type="caution">
    <text evidence="2">The sequence shown here is derived from an EMBL/GenBank/DDBJ whole genome shotgun (WGS) entry which is preliminary data.</text>
</comment>
<evidence type="ECO:0000313" key="2">
    <source>
        <dbReference type="EMBL" id="MFD0798857.1"/>
    </source>
</evidence>
<reference evidence="3" key="1">
    <citation type="journal article" date="2019" name="Int. J. Syst. Evol. Microbiol.">
        <title>The Global Catalogue of Microorganisms (GCM) 10K type strain sequencing project: providing services to taxonomists for standard genome sequencing and annotation.</title>
        <authorList>
            <consortium name="The Broad Institute Genomics Platform"/>
            <consortium name="The Broad Institute Genome Sequencing Center for Infectious Disease"/>
            <person name="Wu L."/>
            <person name="Ma J."/>
        </authorList>
    </citation>
    <scope>NUCLEOTIDE SEQUENCE [LARGE SCALE GENOMIC DNA]</scope>
    <source>
        <strain evidence="3">CCUG 61948</strain>
    </source>
</reference>
<dbReference type="RefSeq" id="WP_379935764.1">
    <property type="nucleotide sequence ID" value="NZ_JBHTHY010000014.1"/>
</dbReference>
<sequence length="108" mass="11903">MHKLTDRLPIIITATGTLFFSWLTYYFNFNGDGGADGLSMFFFIVFATGASLLFLLGFLGAVFFTNIGETVFKGILLIIVFLCVGYVASVVYYPATEGIEVETRTVND</sequence>
<feature type="transmembrane region" description="Helical" evidence="1">
    <location>
        <begin position="75"/>
        <end position="95"/>
    </location>
</feature>